<dbReference type="AlphaFoldDB" id="A0A644ZLC3"/>
<dbReference type="EMBL" id="VSSQ01009424">
    <property type="protein sequence ID" value="MPM41586.1"/>
    <property type="molecule type" value="Genomic_DNA"/>
</dbReference>
<name>A0A644ZLC3_9ZZZZ</name>
<proteinExistence type="predicted"/>
<reference evidence="1" key="1">
    <citation type="submission" date="2019-08" db="EMBL/GenBank/DDBJ databases">
        <authorList>
            <person name="Kucharzyk K."/>
            <person name="Murdoch R.W."/>
            <person name="Higgins S."/>
            <person name="Loffler F."/>
        </authorList>
    </citation>
    <scope>NUCLEOTIDE SEQUENCE</scope>
</reference>
<gene>
    <name evidence="1" type="ORF">SDC9_88241</name>
</gene>
<evidence type="ECO:0008006" key="2">
    <source>
        <dbReference type="Google" id="ProtNLM"/>
    </source>
</evidence>
<evidence type="ECO:0000313" key="1">
    <source>
        <dbReference type="EMBL" id="MPM41586.1"/>
    </source>
</evidence>
<protein>
    <recommendedName>
        <fullName evidence="2">Outer membrane protein beta-barrel domain-containing protein</fullName>
    </recommendedName>
</protein>
<sequence length="191" mass="20478">MHITSKKLVLLALVCLALSPLSAAVAWQPYLAFGSGDTKIEGKDAPYLELALGTPVGSRINAEAFVAAQPLSGFPYAPFDESVTDSVHALAVQTGFRVSVTLFDNATFNPMMQVSAGHLAVASQETEDTAPNINTYFSSSIASGFELNFFDSFQIILLSGYRYNPHEAVVGLKKDALSSRYSSVSFRATLN</sequence>
<comment type="caution">
    <text evidence="1">The sequence shown here is derived from an EMBL/GenBank/DDBJ whole genome shotgun (WGS) entry which is preliminary data.</text>
</comment>
<accession>A0A644ZLC3</accession>
<organism evidence="1">
    <name type="scientific">bioreactor metagenome</name>
    <dbReference type="NCBI Taxonomy" id="1076179"/>
    <lineage>
        <taxon>unclassified sequences</taxon>
        <taxon>metagenomes</taxon>
        <taxon>ecological metagenomes</taxon>
    </lineage>
</organism>